<evidence type="ECO:0000256" key="1">
    <source>
        <dbReference type="SAM" id="MobiDB-lite"/>
    </source>
</evidence>
<feature type="compositionally biased region" description="Polar residues" evidence="1">
    <location>
        <begin position="11"/>
        <end position="24"/>
    </location>
</feature>
<evidence type="ECO:0000259" key="2">
    <source>
        <dbReference type="Pfam" id="PF01841"/>
    </source>
</evidence>
<dbReference type="Gene3D" id="3.10.620.30">
    <property type="match status" value="1"/>
</dbReference>
<reference evidence="3" key="1">
    <citation type="submission" date="2018-11" db="EMBL/GenBank/DDBJ databases">
        <authorList>
            <person name="Alioto T."/>
            <person name="Alioto T."/>
        </authorList>
    </citation>
    <scope>NUCLEOTIDE SEQUENCE</scope>
</reference>
<dbReference type="SUPFAM" id="SSF54001">
    <property type="entry name" value="Cysteine proteinases"/>
    <property type="match status" value="1"/>
</dbReference>
<dbReference type="InterPro" id="IPR002931">
    <property type="entry name" value="Transglutaminase-like"/>
</dbReference>
<evidence type="ECO:0000313" key="3">
    <source>
        <dbReference type="EMBL" id="VDI38778.1"/>
    </source>
</evidence>
<dbReference type="AlphaFoldDB" id="A0A8B6EUI0"/>
<dbReference type="Proteomes" id="UP000596742">
    <property type="component" value="Unassembled WGS sequence"/>
</dbReference>
<dbReference type="PANTHER" id="PTHR46333">
    <property type="entry name" value="CYTOKINESIS PROTEIN 3"/>
    <property type="match status" value="1"/>
</dbReference>
<dbReference type="PANTHER" id="PTHR46333:SF2">
    <property type="entry name" value="CYTOKINESIS PROTEIN 3"/>
    <property type="match status" value="1"/>
</dbReference>
<protein>
    <recommendedName>
        <fullName evidence="2">Transglutaminase-like domain-containing protein</fullName>
    </recommendedName>
</protein>
<accession>A0A8B6EUI0</accession>
<name>A0A8B6EUI0_MYTGA</name>
<dbReference type="InterPro" id="IPR052557">
    <property type="entry name" value="CAP/Cytokinesis_protein"/>
</dbReference>
<organism evidence="3 4">
    <name type="scientific">Mytilus galloprovincialis</name>
    <name type="common">Mediterranean mussel</name>
    <dbReference type="NCBI Taxonomy" id="29158"/>
    <lineage>
        <taxon>Eukaryota</taxon>
        <taxon>Metazoa</taxon>
        <taxon>Spiralia</taxon>
        <taxon>Lophotrochozoa</taxon>
        <taxon>Mollusca</taxon>
        <taxon>Bivalvia</taxon>
        <taxon>Autobranchia</taxon>
        <taxon>Pteriomorphia</taxon>
        <taxon>Mytilida</taxon>
        <taxon>Mytiloidea</taxon>
        <taxon>Mytilidae</taxon>
        <taxon>Mytilinae</taxon>
        <taxon>Mytilus</taxon>
    </lineage>
</organism>
<feature type="compositionally biased region" description="Low complexity" evidence="1">
    <location>
        <begin position="1"/>
        <end position="10"/>
    </location>
</feature>
<comment type="caution">
    <text evidence="3">The sequence shown here is derived from an EMBL/GenBank/DDBJ whole genome shotgun (WGS) entry which is preliminary data.</text>
</comment>
<dbReference type="EMBL" id="UYJE01005620">
    <property type="protein sequence ID" value="VDI38778.1"/>
    <property type="molecule type" value="Genomic_DNA"/>
</dbReference>
<dbReference type="GO" id="GO:0005737">
    <property type="term" value="C:cytoplasm"/>
    <property type="evidence" value="ECO:0007669"/>
    <property type="project" value="TreeGrafter"/>
</dbReference>
<gene>
    <name evidence="3" type="ORF">MGAL_10B033436</name>
</gene>
<keyword evidence="4" id="KW-1185">Reference proteome</keyword>
<feature type="region of interest" description="Disordered" evidence="1">
    <location>
        <begin position="1"/>
        <end position="28"/>
    </location>
</feature>
<sequence length="254" mass="27666">MGCGSSSSSGTEQSNKVKNQQVVSKQEVGVNYNPTAAVIKSSNGQLSSVKTTNNDQSLSQDRTTTTDNVQSLSQDQTTCTNNDQSLSEDRTTTKNNDQSLSEGRTTSTIDDQSLSISRTTSTNNDQSLSQDRTTSINNDQSLSQGRTITSSKVTSRDLKLNYDDFKDIDEHARQAPRSVEESIETLAQYLAKPAKNDIEVVRALYVWICENIRYNTNAYFGGNLSSLDTSGKGVLTSKSSVCAGYANLFESLCQ</sequence>
<dbReference type="Pfam" id="PF01841">
    <property type="entry name" value="Transglut_core"/>
    <property type="match status" value="1"/>
</dbReference>
<proteinExistence type="predicted"/>
<dbReference type="InterPro" id="IPR038765">
    <property type="entry name" value="Papain-like_cys_pep_sf"/>
</dbReference>
<feature type="compositionally biased region" description="Polar residues" evidence="1">
    <location>
        <begin position="44"/>
        <end position="85"/>
    </location>
</feature>
<feature type="region of interest" description="Disordered" evidence="1">
    <location>
        <begin position="44"/>
        <end position="150"/>
    </location>
</feature>
<dbReference type="OrthoDB" id="6129702at2759"/>
<feature type="compositionally biased region" description="Polar residues" evidence="1">
    <location>
        <begin position="93"/>
        <end position="150"/>
    </location>
</feature>
<evidence type="ECO:0000313" key="4">
    <source>
        <dbReference type="Proteomes" id="UP000596742"/>
    </source>
</evidence>
<feature type="domain" description="Transglutaminase-like" evidence="2">
    <location>
        <begin position="185"/>
        <end position="253"/>
    </location>
</feature>